<evidence type="ECO:0000256" key="5">
    <source>
        <dbReference type="ARBA" id="ARBA00022777"/>
    </source>
</evidence>
<feature type="domain" description="Response regulatory" evidence="9">
    <location>
        <begin position="812"/>
        <end position="935"/>
    </location>
</feature>
<dbReference type="SUPFAM" id="SSF52172">
    <property type="entry name" value="CheY-like"/>
    <property type="match status" value="1"/>
</dbReference>
<name>A0ABR1LNZ9_9PEZI</name>
<accession>A0ABR1LNZ9</accession>
<dbReference type="PRINTS" id="PR00344">
    <property type="entry name" value="BCTRLSENSOR"/>
</dbReference>
<dbReference type="GeneID" id="92028977"/>
<keyword evidence="3 6" id="KW-0597">Phosphoprotein</keyword>
<evidence type="ECO:0000256" key="7">
    <source>
        <dbReference type="SAM" id="MobiDB-lite"/>
    </source>
</evidence>
<dbReference type="Gene3D" id="3.40.50.2300">
    <property type="match status" value="1"/>
</dbReference>
<keyword evidence="11" id="KW-1185">Reference proteome</keyword>
<dbReference type="SUPFAM" id="SSF55874">
    <property type="entry name" value="ATPase domain of HSP90 chaperone/DNA topoisomerase II/histidine kinase"/>
    <property type="match status" value="1"/>
</dbReference>
<dbReference type="InterPro" id="IPR029016">
    <property type="entry name" value="GAF-like_dom_sf"/>
</dbReference>
<dbReference type="PANTHER" id="PTHR43047">
    <property type="entry name" value="TWO-COMPONENT HISTIDINE PROTEIN KINASE"/>
    <property type="match status" value="1"/>
</dbReference>
<dbReference type="InterPro" id="IPR003594">
    <property type="entry name" value="HATPase_dom"/>
</dbReference>
<dbReference type="InterPro" id="IPR036097">
    <property type="entry name" value="HisK_dim/P_sf"/>
</dbReference>
<keyword evidence="4" id="KW-0808">Transferase</keyword>
<comment type="caution">
    <text evidence="10">The sequence shown here is derived from an EMBL/GenBank/DDBJ whole genome shotgun (WGS) entry which is preliminary data.</text>
</comment>
<evidence type="ECO:0000256" key="4">
    <source>
        <dbReference type="ARBA" id="ARBA00022679"/>
    </source>
</evidence>
<dbReference type="InterPro" id="IPR003661">
    <property type="entry name" value="HisK_dim/P_dom"/>
</dbReference>
<dbReference type="PROSITE" id="PS50109">
    <property type="entry name" value="HIS_KIN"/>
    <property type="match status" value="1"/>
</dbReference>
<evidence type="ECO:0000313" key="11">
    <source>
        <dbReference type="Proteomes" id="UP001360953"/>
    </source>
</evidence>
<feature type="domain" description="Histidine kinase" evidence="8">
    <location>
        <begin position="408"/>
        <end position="648"/>
    </location>
</feature>
<dbReference type="Pfam" id="PF00512">
    <property type="entry name" value="HisKA"/>
    <property type="match status" value="1"/>
</dbReference>
<dbReference type="Pfam" id="PF02518">
    <property type="entry name" value="HATPase_c"/>
    <property type="match status" value="1"/>
</dbReference>
<dbReference type="CDD" id="cd00082">
    <property type="entry name" value="HisKA"/>
    <property type="match status" value="1"/>
</dbReference>
<evidence type="ECO:0000256" key="3">
    <source>
        <dbReference type="ARBA" id="ARBA00022553"/>
    </source>
</evidence>
<dbReference type="InterPro" id="IPR036890">
    <property type="entry name" value="HATPase_C_sf"/>
</dbReference>
<dbReference type="RefSeq" id="XP_066654849.1">
    <property type="nucleotide sequence ID" value="XM_066796071.1"/>
</dbReference>
<dbReference type="SMART" id="SM00388">
    <property type="entry name" value="HisKA"/>
    <property type="match status" value="1"/>
</dbReference>
<dbReference type="EMBL" id="JBBPEH010000007">
    <property type="protein sequence ID" value="KAK7536433.1"/>
    <property type="molecule type" value="Genomic_DNA"/>
</dbReference>
<evidence type="ECO:0000256" key="1">
    <source>
        <dbReference type="ARBA" id="ARBA00000085"/>
    </source>
</evidence>
<proteinExistence type="predicted"/>
<keyword evidence="5" id="KW-0418">Kinase</keyword>
<dbReference type="Pfam" id="PF00072">
    <property type="entry name" value="Response_reg"/>
    <property type="match status" value="1"/>
</dbReference>
<dbReference type="InterPro" id="IPR004358">
    <property type="entry name" value="Sig_transdc_His_kin-like_C"/>
</dbReference>
<evidence type="ECO:0000259" key="8">
    <source>
        <dbReference type="PROSITE" id="PS50109"/>
    </source>
</evidence>
<dbReference type="Gene3D" id="3.30.450.40">
    <property type="match status" value="1"/>
</dbReference>
<comment type="catalytic activity">
    <reaction evidence="1">
        <text>ATP + protein L-histidine = ADP + protein N-phospho-L-histidine.</text>
        <dbReference type="EC" id="2.7.13.3"/>
    </reaction>
</comment>
<evidence type="ECO:0000259" key="9">
    <source>
        <dbReference type="PROSITE" id="PS50110"/>
    </source>
</evidence>
<dbReference type="InterPro" id="IPR005467">
    <property type="entry name" value="His_kinase_dom"/>
</dbReference>
<dbReference type="Gene3D" id="1.10.287.130">
    <property type="match status" value="1"/>
</dbReference>
<evidence type="ECO:0000256" key="2">
    <source>
        <dbReference type="ARBA" id="ARBA00012438"/>
    </source>
</evidence>
<dbReference type="Gene3D" id="3.30.565.10">
    <property type="entry name" value="Histidine kinase-like ATPase, C-terminal domain"/>
    <property type="match status" value="1"/>
</dbReference>
<protein>
    <recommendedName>
        <fullName evidence="2">histidine kinase</fullName>
        <ecNumber evidence="2">2.7.13.3</ecNumber>
    </recommendedName>
</protein>
<dbReference type="Proteomes" id="UP001360953">
    <property type="component" value="Unassembled WGS sequence"/>
</dbReference>
<dbReference type="InterPro" id="IPR011006">
    <property type="entry name" value="CheY-like_superfamily"/>
</dbReference>
<dbReference type="SUPFAM" id="SSF55781">
    <property type="entry name" value="GAF domain-like"/>
    <property type="match status" value="1"/>
</dbReference>
<feature type="region of interest" description="Disordered" evidence="7">
    <location>
        <begin position="779"/>
        <end position="798"/>
    </location>
</feature>
<gene>
    <name evidence="10" type="ORF">J3D65DRAFT_418436</name>
</gene>
<dbReference type="PROSITE" id="PS50110">
    <property type="entry name" value="RESPONSE_REGULATORY"/>
    <property type="match status" value="1"/>
</dbReference>
<feature type="modified residue" description="4-aspartylphosphate" evidence="6">
    <location>
        <position position="865"/>
    </location>
</feature>
<reference evidence="10 11" key="1">
    <citation type="submission" date="2024-04" db="EMBL/GenBank/DDBJ databases">
        <title>Phyllosticta paracitricarpa is synonymous to the EU quarantine fungus P. citricarpa based on phylogenomic analyses.</title>
        <authorList>
            <consortium name="Lawrence Berkeley National Laboratory"/>
            <person name="Van ingen-buijs V.A."/>
            <person name="Van westerhoven A.C."/>
            <person name="Haridas S."/>
            <person name="Skiadas P."/>
            <person name="Martin F."/>
            <person name="Groenewald J.Z."/>
            <person name="Crous P.W."/>
            <person name="Seidl M.F."/>
        </authorList>
    </citation>
    <scope>NUCLEOTIDE SEQUENCE [LARGE SCALE GENOMIC DNA]</scope>
    <source>
        <strain evidence="10 11">CPC 17464</strain>
    </source>
</reference>
<dbReference type="SMART" id="SM00387">
    <property type="entry name" value="HATPase_c"/>
    <property type="match status" value="1"/>
</dbReference>
<dbReference type="PANTHER" id="PTHR43047:SF72">
    <property type="entry name" value="OSMOSENSING HISTIDINE PROTEIN KINASE SLN1"/>
    <property type="match status" value="1"/>
</dbReference>
<sequence length="937" mass="104352">MTPTPQRRPISYFPKAQCTTFRAQLSTSSEPTPHTVYDVENATRPLLEFNEAAHEVDHSARADAGPSGASLRPSNFRDKYLMPTLSRNERLRLTMMWYHTRTLAEDQELLQKLQTTLALVRSFVGWPVVVCGIMDNHSYLRVATEGFPKASLPRRETMCAHTINSDSGLMVLPSMLKDWRFNRSPPVEFDGLRAYGGATLRCATESGESLALGTLCVAADVETELPPDKQAALVQFADILSAEIVNRSRQARQRQRQLMNDRIAQIKKQASPENVEELVLQALKDDYPNARVTLHDSDDDVIELENRDSVTFADFEDGLWEDSELLDTLILTRNHEELSSDSTIRAIVTHCRKKPHPRFLIVASKEVQLVFDDVDSWFVQVCGDILFDFYQEQLLHDAINAKDLFLRSVTHQLRTPIHGVIASVEMLAEELSSKAVTGFVTGPQGIISRVDTEFASRASLYLTSIRSAGRELMSTVNNMLMLNRWAESSRSMKPASLHELNELEAAVLYSISQIASEDEVSTSIIFDNILPAGCGVIIDIALLKEALKALILNAIQATPDGSIHIVISATQDYSVLQFDIYDSGYGISRESQERIFGAYEKGNTHSRGVGLGLTIASKIANAMNGCLYLVSSDPGKGSHFRAEFHNPGFACPTSREAPIEPKTPPLQKLYYIIPTGEAPTPLVKHFVSYLEHRDYQESTQSQGALNVVSFTADESRLRSFLGQVDDNAVALCLIPCRVRAIQLQLPHHDSRIMFIEGPFLSTKLREHLKKVDTLLYNIREGTPPRKGSQPNGSPHGLDEMLHRKLRISDPVRALLVDDNAINLRVLKMYCEKRRVPYALAVDGNEAVSHYTSNLLTTPFNLVLMDLQMPNCDGIEATRRIRAFEQDTGLAPAVIFIITGQDSPGDKSDCKNAGVNEFFVKPMSIKTLDSGIGQYFSG</sequence>
<dbReference type="InterPro" id="IPR001789">
    <property type="entry name" value="Sig_transdc_resp-reg_receiver"/>
</dbReference>
<organism evidence="10 11">
    <name type="scientific">Phyllosticta citribraziliensis</name>
    <dbReference type="NCBI Taxonomy" id="989973"/>
    <lineage>
        <taxon>Eukaryota</taxon>
        <taxon>Fungi</taxon>
        <taxon>Dikarya</taxon>
        <taxon>Ascomycota</taxon>
        <taxon>Pezizomycotina</taxon>
        <taxon>Dothideomycetes</taxon>
        <taxon>Dothideomycetes incertae sedis</taxon>
        <taxon>Botryosphaeriales</taxon>
        <taxon>Phyllostictaceae</taxon>
        <taxon>Phyllosticta</taxon>
    </lineage>
</organism>
<evidence type="ECO:0000256" key="6">
    <source>
        <dbReference type="PROSITE-ProRule" id="PRU00169"/>
    </source>
</evidence>
<evidence type="ECO:0000313" key="10">
    <source>
        <dbReference type="EMBL" id="KAK7536433.1"/>
    </source>
</evidence>
<dbReference type="CDD" id="cd17546">
    <property type="entry name" value="REC_hyHK_CKI1_RcsC-like"/>
    <property type="match status" value="1"/>
</dbReference>
<dbReference type="SMART" id="SM00448">
    <property type="entry name" value="REC"/>
    <property type="match status" value="1"/>
</dbReference>
<dbReference type="EC" id="2.7.13.3" evidence="2"/>
<dbReference type="SUPFAM" id="SSF47384">
    <property type="entry name" value="Homodimeric domain of signal transducing histidine kinase"/>
    <property type="match status" value="1"/>
</dbReference>